<dbReference type="AlphaFoldDB" id="A0A6I9PKS5"/>
<dbReference type="GO" id="GO:0016887">
    <property type="term" value="F:ATP hydrolysis activity"/>
    <property type="evidence" value="ECO:0007669"/>
    <property type="project" value="TreeGrafter"/>
</dbReference>
<dbReference type="OrthoDB" id="8923784at2759"/>
<keyword evidence="2" id="KW-1185">Reference proteome</keyword>
<feature type="domain" description="AAA ATPase AAA+ lid" evidence="1">
    <location>
        <begin position="13"/>
        <end position="51"/>
    </location>
</feature>
<dbReference type="PANTHER" id="PTHR23077:SF9">
    <property type="entry name" value="PEROXISOMAL ATPASE PEX6"/>
    <property type="match status" value="1"/>
</dbReference>
<sequence>MNVVFRFQVDSAVDLQQVVDRCPDHMTGADLYALCSDAMTAAIKRKISLIDEGLDSEESPVLVTVEDFSSALDNFKPSVSEEELLRYRNIQQKLTAK</sequence>
<evidence type="ECO:0000313" key="3">
    <source>
        <dbReference type="RefSeq" id="XP_010788200.1"/>
    </source>
</evidence>
<dbReference type="GO" id="GO:0005829">
    <property type="term" value="C:cytosol"/>
    <property type="evidence" value="ECO:0007669"/>
    <property type="project" value="TreeGrafter"/>
</dbReference>
<dbReference type="RefSeq" id="XP_010788200.1">
    <property type="nucleotide sequence ID" value="XM_010789898.1"/>
</dbReference>
<dbReference type="GeneID" id="104961583"/>
<accession>A0A6I9PKS5</accession>
<protein>
    <submittedName>
        <fullName evidence="3">Peroxisome assembly factor 2-like</fullName>
    </submittedName>
</protein>
<dbReference type="GO" id="GO:0005778">
    <property type="term" value="C:peroxisomal membrane"/>
    <property type="evidence" value="ECO:0007669"/>
    <property type="project" value="TreeGrafter"/>
</dbReference>
<dbReference type="GO" id="GO:0016558">
    <property type="term" value="P:protein import into peroxisome matrix"/>
    <property type="evidence" value="ECO:0007669"/>
    <property type="project" value="TreeGrafter"/>
</dbReference>
<dbReference type="InterPro" id="IPR041569">
    <property type="entry name" value="AAA_lid_3"/>
</dbReference>
<dbReference type="KEGG" id="ncc:104961583"/>
<reference evidence="3" key="1">
    <citation type="submission" date="2025-08" db="UniProtKB">
        <authorList>
            <consortium name="RefSeq"/>
        </authorList>
    </citation>
    <scope>IDENTIFICATION</scope>
    <source>
        <tissue evidence="3">Muscle</tissue>
    </source>
</reference>
<dbReference type="Proteomes" id="UP000504611">
    <property type="component" value="Unplaced"/>
</dbReference>
<dbReference type="Pfam" id="PF17862">
    <property type="entry name" value="AAA_lid_3"/>
    <property type="match status" value="1"/>
</dbReference>
<gene>
    <name evidence="3" type="primary">LOC104961583</name>
</gene>
<dbReference type="Gene3D" id="1.10.8.60">
    <property type="match status" value="1"/>
</dbReference>
<name>A0A6I9PKS5_9TELE</name>
<proteinExistence type="predicted"/>
<dbReference type="PANTHER" id="PTHR23077">
    <property type="entry name" value="AAA-FAMILY ATPASE"/>
    <property type="match status" value="1"/>
</dbReference>
<evidence type="ECO:0000259" key="1">
    <source>
        <dbReference type="Pfam" id="PF17862"/>
    </source>
</evidence>
<evidence type="ECO:0000313" key="2">
    <source>
        <dbReference type="Proteomes" id="UP000504611"/>
    </source>
</evidence>
<organism evidence="2 3">
    <name type="scientific">Notothenia coriiceps</name>
    <name type="common">black rockcod</name>
    <dbReference type="NCBI Taxonomy" id="8208"/>
    <lineage>
        <taxon>Eukaryota</taxon>
        <taxon>Metazoa</taxon>
        <taxon>Chordata</taxon>
        <taxon>Craniata</taxon>
        <taxon>Vertebrata</taxon>
        <taxon>Euteleostomi</taxon>
        <taxon>Actinopterygii</taxon>
        <taxon>Neopterygii</taxon>
        <taxon>Teleostei</taxon>
        <taxon>Neoteleostei</taxon>
        <taxon>Acanthomorphata</taxon>
        <taxon>Eupercaria</taxon>
        <taxon>Perciformes</taxon>
        <taxon>Notothenioidei</taxon>
        <taxon>Nototheniidae</taxon>
        <taxon>Notothenia</taxon>
    </lineage>
</organism>
<dbReference type="InterPro" id="IPR050168">
    <property type="entry name" value="AAA_ATPase_domain"/>
</dbReference>